<evidence type="ECO:0000256" key="10">
    <source>
        <dbReference type="ARBA" id="ARBA00048968"/>
    </source>
</evidence>
<dbReference type="InterPro" id="IPR038371">
    <property type="entry name" value="Cu_polyphenol_OxRdtase_sf"/>
</dbReference>
<dbReference type="Gene3D" id="3.60.140.10">
    <property type="entry name" value="CNF1/YfiH-like putative cysteine hydrolases"/>
    <property type="match status" value="1"/>
</dbReference>
<reference evidence="14" key="1">
    <citation type="submission" date="2015-07" db="EMBL/GenBank/DDBJ databases">
        <title>Draft Genome Sequence of Oceanobacillus picturae Heshi-B3 that Was Isolated from Fermented Rice Bran with Aging Salted Mackerel, Which Was Named Heshiko as Traditional Fermented Seafood in Japan.</title>
        <authorList>
            <person name="Akuzawa S."/>
            <person name="Nakagawa J."/>
            <person name="Kanekatsu T."/>
            <person name="Kanesaki Y."/>
            <person name="Suzuki T."/>
        </authorList>
    </citation>
    <scope>NUCLEOTIDE SEQUENCE [LARGE SCALE GENOMIC DNA]</scope>
    <source>
        <strain evidence="14">Heshi-B3</strain>
    </source>
</reference>
<dbReference type="RefSeq" id="WP_058950686.1">
    <property type="nucleotide sequence ID" value="NZ_BBXV01000032.1"/>
</dbReference>
<dbReference type="EMBL" id="BBXV01000032">
    <property type="protein sequence ID" value="GAQ18845.1"/>
    <property type="molecule type" value="Genomic_DNA"/>
</dbReference>
<keyword evidence="7" id="KW-0378">Hydrolase</keyword>
<dbReference type="NCBIfam" id="TIGR00726">
    <property type="entry name" value="peptidoglycan editing factor PgeF"/>
    <property type="match status" value="1"/>
</dbReference>
<comment type="catalytic activity">
    <reaction evidence="11">
        <text>S-methyl-5'-thioadenosine + phosphate = 5-(methylsulfanyl)-alpha-D-ribose 1-phosphate + adenine</text>
        <dbReference type="Rhea" id="RHEA:11852"/>
        <dbReference type="ChEBI" id="CHEBI:16708"/>
        <dbReference type="ChEBI" id="CHEBI:17509"/>
        <dbReference type="ChEBI" id="CHEBI:43474"/>
        <dbReference type="ChEBI" id="CHEBI:58533"/>
        <dbReference type="EC" id="2.4.2.28"/>
    </reaction>
    <physiologicalReaction direction="left-to-right" evidence="11">
        <dbReference type="Rhea" id="RHEA:11853"/>
    </physiologicalReaction>
</comment>
<evidence type="ECO:0000256" key="2">
    <source>
        <dbReference type="ARBA" id="ARBA00001947"/>
    </source>
</evidence>
<keyword evidence="6" id="KW-0479">Metal-binding</keyword>
<evidence type="ECO:0000256" key="3">
    <source>
        <dbReference type="ARBA" id="ARBA00003215"/>
    </source>
</evidence>
<evidence type="ECO:0000256" key="12">
    <source>
        <dbReference type="RuleBase" id="RU361274"/>
    </source>
</evidence>
<reference evidence="13 14" key="2">
    <citation type="journal article" date="2016" name="Genome Announc.">
        <title>Draft Genome Sequence of Oceanobacillus picturae Heshi-B3, Isolated from Fermented Rice Bran in a Traditional Japanese Seafood Dish.</title>
        <authorList>
            <person name="Akuzawa S."/>
            <person name="Nagaoka J."/>
            <person name="Kanekatsu M."/>
            <person name="Kanesaki Y."/>
            <person name="Suzuki T."/>
        </authorList>
    </citation>
    <scope>NUCLEOTIDE SEQUENCE [LARGE SCALE GENOMIC DNA]</scope>
    <source>
        <strain evidence="13 14">Heshi-B3</strain>
    </source>
</reference>
<dbReference type="InterPro" id="IPR003730">
    <property type="entry name" value="Cu_polyphenol_OxRdtase"/>
</dbReference>
<evidence type="ECO:0000313" key="14">
    <source>
        <dbReference type="Proteomes" id="UP000052946"/>
    </source>
</evidence>
<dbReference type="SUPFAM" id="SSF64438">
    <property type="entry name" value="CNF1/YfiH-like putative cysteine hydrolases"/>
    <property type="match status" value="1"/>
</dbReference>
<dbReference type="InterPro" id="IPR011324">
    <property type="entry name" value="Cytotoxic_necrot_fac-like_cat"/>
</dbReference>
<dbReference type="PANTHER" id="PTHR30616:SF2">
    <property type="entry name" value="PURINE NUCLEOSIDE PHOSPHORYLASE LACC1"/>
    <property type="match status" value="1"/>
</dbReference>
<evidence type="ECO:0000313" key="13">
    <source>
        <dbReference type="EMBL" id="GAQ18845.1"/>
    </source>
</evidence>
<comment type="catalytic activity">
    <reaction evidence="10">
        <text>adenosine + phosphate = alpha-D-ribose 1-phosphate + adenine</text>
        <dbReference type="Rhea" id="RHEA:27642"/>
        <dbReference type="ChEBI" id="CHEBI:16335"/>
        <dbReference type="ChEBI" id="CHEBI:16708"/>
        <dbReference type="ChEBI" id="CHEBI:43474"/>
        <dbReference type="ChEBI" id="CHEBI:57720"/>
        <dbReference type="EC" id="2.4.2.1"/>
    </reaction>
    <physiologicalReaction direction="left-to-right" evidence="10">
        <dbReference type="Rhea" id="RHEA:27643"/>
    </physiologicalReaction>
</comment>
<dbReference type="OrthoDB" id="4279at2"/>
<evidence type="ECO:0000256" key="4">
    <source>
        <dbReference type="ARBA" id="ARBA00007353"/>
    </source>
</evidence>
<dbReference type="AlphaFoldDB" id="A0A0U9I0Q1"/>
<comment type="function">
    <text evidence="3">Purine nucleoside enzyme that catalyzes the phosphorolysis of adenosine and inosine nucleosides, yielding D-ribose 1-phosphate and the respective free bases, adenine and hypoxanthine. Also catalyzes the phosphorolysis of S-methyl-5'-thioadenosine into adenine and S-methyl-5-thio-alpha-D-ribose 1-phosphate. Also has adenosine deaminase activity.</text>
</comment>
<sequence length="269" mass="30116">MSEPFITKHTSYLRIEKWEKLSPSLTVGFSTKIGGVSKPPFQQLNMGLHVQDNQQDVIENREKLAEELSFPLSSWVVGEQVHDINIKTVTKQDAGSGASNYDTSISNIDGMVTREKGVFCTAFFADCVPLFFFDSKQNIIGVAHAGWRGSVHGIGQQMVERFRSLGSDPSDLQAVIGPCISKKYYEVDEQVITHIPKPFHSNSVTVKQNGRFNLDLKQLNKDILLQSGVLRNNIGVTNYCTYEDSELFFSHRRDNGKTGRMLGFIGFSD</sequence>
<dbReference type="PANTHER" id="PTHR30616">
    <property type="entry name" value="UNCHARACTERIZED PROTEIN YFIH"/>
    <property type="match status" value="1"/>
</dbReference>
<evidence type="ECO:0000256" key="5">
    <source>
        <dbReference type="ARBA" id="ARBA00022679"/>
    </source>
</evidence>
<comment type="similarity">
    <text evidence="4 12">Belongs to the purine nucleoside phosphorylase YfiH/LACC1 family.</text>
</comment>
<comment type="catalytic activity">
    <reaction evidence="1">
        <text>inosine + phosphate = alpha-D-ribose 1-phosphate + hypoxanthine</text>
        <dbReference type="Rhea" id="RHEA:27646"/>
        <dbReference type="ChEBI" id="CHEBI:17368"/>
        <dbReference type="ChEBI" id="CHEBI:17596"/>
        <dbReference type="ChEBI" id="CHEBI:43474"/>
        <dbReference type="ChEBI" id="CHEBI:57720"/>
        <dbReference type="EC" id="2.4.2.1"/>
    </reaction>
    <physiologicalReaction direction="left-to-right" evidence="1">
        <dbReference type="Rhea" id="RHEA:27647"/>
    </physiologicalReaction>
</comment>
<proteinExistence type="inferred from homology"/>
<dbReference type="GO" id="GO:0016787">
    <property type="term" value="F:hydrolase activity"/>
    <property type="evidence" value="ECO:0007669"/>
    <property type="project" value="UniProtKB-KW"/>
</dbReference>
<evidence type="ECO:0000256" key="6">
    <source>
        <dbReference type="ARBA" id="ARBA00022723"/>
    </source>
</evidence>
<evidence type="ECO:0000256" key="9">
    <source>
        <dbReference type="ARBA" id="ARBA00047989"/>
    </source>
</evidence>
<comment type="catalytic activity">
    <reaction evidence="9">
        <text>adenosine + H2O + H(+) = inosine + NH4(+)</text>
        <dbReference type="Rhea" id="RHEA:24408"/>
        <dbReference type="ChEBI" id="CHEBI:15377"/>
        <dbReference type="ChEBI" id="CHEBI:15378"/>
        <dbReference type="ChEBI" id="CHEBI:16335"/>
        <dbReference type="ChEBI" id="CHEBI:17596"/>
        <dbReference type="ChEBI" id="CHEBI:28938"/>
        <dbReference type="EC" id="3.5.4.4"/>
    </reaction>
    <physiologicalReaction direction="left-to-right" evidence="9">
        <dbReference type="Rhea" id="RHEA:24409"/>
    </physiologicalReaction>
</comment>
<gene>
    <name evidence="13" type="ORF">OPHB3_2801</name>
</gene>
<evidence type="ECO:0000256" key="7">
    <source>
        <dbReference type="ARBA" id="ARBA00022801"/>
    </source>
</evidence>
<dbReference type="CDD" id="cd16833">
    <property type="entry name" value="YfiH"/>
    <property type="match status" value="1"/>
</dbReference>
<comment type="cofactor">
    <cofactor evidence="2">
        <name>Zn(2+)</name>
        <dbReference type="ChEBI" id="CHEBI:29105"/>
    </cofactor>
</comment>
<keyword evidence="5" id="KW-0808">Transferase</keyword>
<dbReference type="Proteomes" id="UP000052946">
    <property type="component" value="Unassembled WGS sequence"/>
</dbReference>
<dbReference type="GO" id="GO:0005507">
    <property type="term" value="F:copper ion binding"/>
    <property type="evidence" value="ECO:0007669"/>
    <property type="project" value="TreeGrafter"/>
</dbReference>
<comment type="caution">
    <text evidence="13">The sequence shown here is derived from an EMBL/GenBank/DDBJ whole genome shotgun (WGS) entry which is preliminary data.</text>
</comment>
<keyword evidence="8" id="KW-0862">Zinc</keyword>
<name>A0A0U9I0Q1_9BACI</name>
<evidence type="ECO:0000256" key="11">
    <source>
        <dbReference type="ARBA" id="ARBA00049893"/>
    </source>
</evidence>
<dbReference type="Pfam" id="PF02578">
    <property type="entry name" value="Cu-oxidase_4"/>
    <property type="match status" value="1"/>
</dbReference>
<dbReference type="GO" id="GO:0017061">
    <property type="term" value="F:S-methyl-5-thioadenosine phosphorylase activity"/>
    <property type="evidence" value="ECO:0007669"/>
    <property type="project" value="UniProtKB-EC"/>
</dbReference>
<accession>A0A0U9I0Q1</accession>
<evidence type="ECO:0000256" key="8">
    <source>
        <dbReference type="ARBA" id="ARBA00022833"/>
    </source>
</evidence>
<organism evidence="13 14">
    <name type="scientific">Oceanobacillus picturae</name>
    <dbReference type="NCBI Taxonomy" id="171693"/>
    <lineage>
        <taxon>Bacteria</taxon>
        <taxon>Bacillati</taxon>
        <taxon>Bacillota</taxon>
        <taxon>Bacilli</taxon>
        <taxon>Bacillales</taxon>
        <taxon>Bacillaceae</taxon>
        <taxon>Oceanobacillus</taxon>
    </lineage>
</organism>
<protein>
    <recommendedName>
        <fullName evidence="12">Purine nucleoside phosphorylase</fullName>
    </recommendedName>
</protein>
<evidence type="ECO:0000256" key="1">
    <source>
        <dbReference type="ARBA" id="ARBA00000553"/>
    </source>
</evidence>